<accession>A0AAE8BGJ9</accession>
<evidence type="ECO:0000313" key="1">
    <source>
        <dbReference type="EMBL" id="QYN80047.1"/>
    </source>
</evidence>
<evidence type="ECO:0000313" key="2">
    <source>
        <dbReference type="Proteomes" id="UP000828443"/>
    </source>
</evidence>
<dbReference type="KEGG" id="vg:77953224"/>
<reference evidence="1" key="1">
    <citation type="journal article" date="2021" name="Viruses">
        <title>Novel Viruses That Lyse Plant and Human Strains of Kosakonia cowanii.</title>
        <authorList>
            <person name="Petrzik K."/>
            <person name="Brazdova S."/>
            <person name="Krawczyk K."/>
        </authorList>
    </citation>
    <scope>NUCLEOTIDE SEQUENCE</scope>
</reference>
<dbReference type="GeneID" id="77953224"/>
<keyword evidence="2" id="KW-1185">Reference proteome</keyword>
<proteinExistence type="predicted"/>
<name>A0AAE8BGJ9_9CAUD</name>
<dbReference type="EMBL" id="MZ348422">
    <property type="protein sequence ID" value="QYN80047.1"/>
    <property type="molecule type" value="Genomic_DNA"/>
</dbReference>
<protein>
    <submittedName>
        <fullName evidence="1">Pentapeptide repeat protein</fullName>
    </submittedName>
</protein>
<dbReference type="RefSeq" id="YP_010676859.1">
    <property type="nucleotide sequence ID" value="NC_071015.1"/>
</dbReference>
<organism evidence="1 2">
    <name type="scientific">Kosakonia phage Kc263</name>
    <dbReference type="NCBI Taxonomy" id="2863194"/>
    <lineage>
        <taxon>Viruses</taxon>
        <taxon>Duplodnaviria</taxon>
        <taxon>Heunggongvirae</taxon>
        <taxon>Uroviricota</taxon>
        <taxon>Caudoviricetes</taxon>
        <taxon>Chimalliviridae</taxon>
        <taxon>Branisovskavirus</taxon>
        <taxon>Branisovskavirus Kc263</taxon>
    </lineage>
</organism>
<dbReference type="Proteomes" id="UP000828443">
    <property type="component" value="Segment"/>
</dbReference>
<sequence length="149" mass="16896">MQRLAFVIERGILIINDLETNGSLRIKFKPFNKPDISPAFEAMNDLEHAINVGELDLKLYGISTLLERRGFNLRGDVTLKSSHLHDPKITNSSLSYVSLIPRATIINSHIEHIGYSHFGELTFNECSFKANPKQRPYASHAVYFNNILV</sequence>